<feature type="compositionally biased region" description="Low complexity" evidence="8">
    <location>
        <begin position="745"/>
        <end position="764"/>
    </location>
</feature>
<feature type="compositionally biased region" description="Pro residues" evidence="8">
    <location>
        <begin position="152"/>
        <end position="162"/>
    </location>
</feature>
<evidence type="ECO:0000256" key="7">
    <source>
        <dbReference type="SAM" id="Coils"/>
    </source>
</evidence>
<feature type="compositionally biased region" description="Polar residues" evidence="8">
    <location>
        <begin position="58"/>
        <end position="67"/>
    </location>
</feature>
<proteinExistence type="predicted"/>
<feature type="region of interest" description="Disordered" evidence="8">
    <location>
        <begin position="567"/>
        <end position="922"/>
    </location>
</feature>
<feature type="coiled-coil region" evidence="7">
    <location>
        <begin position="241"/>
        <end position="268"/>
    </location>
</feature>
<feature type="compositionally biased region" description="Low complexity" evidence="8">
    <location>
        <begin position="377"/>
        <end position="393"/>
    </location>
</feature>
<dbReference type="EC" id="3.1.3.16" evidence="2"/>
<evidence type="ECO:0000259" key="10">
    <source>
        <dbReference type="PROSITE" id="PS50969"/>
    </source>
</evidence>
<comment type="subcellular location">
    <subcellularLocation>
        <location evidence="1">Nucleus</location>
    </subcellularLocation>
</comment>
<dbReference type="InterPro" id="IPR023214">
    <property type="entry name" value="HAD_sf"/>
</dbReference>
<keyword evidence="12" id="KW-1185">Reference proteome</keyword>
<dbReference type="SMART" id="SM00577">
    <property type="entry name" value="CPDc"/>
    <property type="match status" value="1"/>
</dbReference>
<dbReference type="SUPFAM" id="SSF52113">
    <property type="entry name" value="BRCT domain"/>
    <property type="match status" value="1"/>
</dbReference>
<dbReference type="PANTHER" id="PTHR23081:SF36">
    <property type="entry name" value="RNA POLYMERASE II SUBUNIT A C-TERMINAL DOMAIN PHOSPHATASE"/>
    <property type="match status" value="1"/>
</dbReference>
<accession>A0A8J4BFT5</accession>
<feature type="domain" description="BRCT" evidence="9">
    <location>
        <begin position="1239"/>
        <end position="1334"/>
    </location>
</feature>
<dbReference type="InterPro" id="IPR036412">
    <property type="entry name" value="HAD-like_sf"/>
</dbReference>
<evidence type="ECO:0000313" key="12">
    <source>
        <dbReference type="Proteomes" id="UP000747399"/>
    </source>
</evidence>
<reference evidence="11" key="1">
    <citation type="journal article" date="2021" name="Proc. Natl. Acad. Sci. U.S.A.">
        <title>Three genomes in the algal genus Volvox reveal the fate of a haploid sex-determining region after a transition to homothallism.</title>
        <authorList>
            <person name="Yamamoto K."/>
            <person name="Hamaji T."/>
            <person name="Kawai-Toyooka H."/>
            <person name="Matsuzaki R."/>
            <person name="Takahashi F."/>
            <person name="Nishimura Y."/>
            <person name="Kawachi M."/>
            <person name="Noguchi H."/>
            <person name="Minakuchi Y."/>
            <person name="Umen J.G."/>
            <person name="Toyoda A."/>
            <person name="Nozaki H."/>
        </authorList>
    </citation>
    <scope>NUCLEOTIDE SEQUENCE</scope>
    <source>
        <strain evidence="11">NIES-3780</strain>
    </source>
</reference>
<name>A0A8J4BFT5_9CHLO</name>
<dbReference type="SUPFAM" id="SSF56784">
    <property type="entry name" value="HAD-like"/>
    <property type="match status" value="1"/>
</dbReference>
<dbReference type="GO" id="GO:0008420">
    <property type="term" value="F:RNA polymerase II CTD heptapeptide repeat phosphatase activity"/>
    <property type="evidence" value="ECO:0007669"/>
    <property type="project" value="InterPro"/>
</dbReference>
<gene>
    <name evidence="11" type="ORF">Vafri_15619</name>
</gene>
<feature type="compositionally biased region" description="Pro residues" evidence="8">
    <location>
        <begin position="442"/>
        <end position="453"/>
    </location>
</feature>
<evidence type="ECO:0000256" key="6">
    <source>
        <dbReference type="ARBA" id="ARBA00048336"/>
    </source>
</evidence>
<evidence type="ECO:0000256" key="5">
    <source>
        <dbReference type="ARBA" id="ARBA00047761"/>
    </source>
</evidence>
<evidence type="ECO:0000256" key="3">
    <source>
        <dbReference type="ARBA" id="ARBA00022801"/>
    </source>
</evidence>
<dbReference type="PROSITE" id="PS50172">
    <property type="entry name" value="BRCT"/>
    <property type="match status" value="1"/>
</dbReference>
<feature type="region of interest" description="Disordered" evidence="8">
    <location>
        <begin position="359"/>
        <end position="552"/>
    </location>
</feature>
<protein>
    <recommendedName>
        <fullName evidence="2">protein-serine/threonine phosphatase</fullName>
        <ecNumber evidence="2">3.1.3.16</ecNumber>
    </recommendedName>
</protein>
<evidence type="ECO:0000256" key="8">
    <source>
        <dbReference type="SAM" id="MobiDB-lite"/>
    </source>
</evidence>
<dbReference type="PANTHER" id="PTHR23081">
    <property type="entry name" value="RNA POLYMERASE II CTD PHOSPHATASE"/>
    <property type="match status" value="1"/>
</dbReference>
<evidence type="ECO:0000313" key="11">
    <source>
        <dbReference type="EMBL" id="GIL61219.1"/>
    </source>
</evidence>
<keyword evidence="3" id="KW-0378">Hydrolase</keyword>
<feature type="compositionally biased region" description="Pro residues" evidence="8">
    <location>
        <begin position="882"/>
        <end position="892"/>
    </location>
</feature>
<feature type="compositionally biased region" description="Basic and acidic residues" evidence="8">
    <location>
        <begin position="783"/>
        <end position="869"/>
    </location>
</feature>
<comment type="caution">
    <text evidence="11">The sequence shown here is derived from an EMBL/GenBank/DDBJ whole genome shotgun (WGS) entry which is preliminary data.</text>
</comment>
<feature type="compositionally biased region" description="Gly residues" evidence="8">
    <location>
        <begin position="540"/>
        <end position="551"/>
    </location>
</feature>
<dbReference type="CDD" id="cd17729">
    <property type="entry name" value="BRCT_CTDP1"/>
    <property type="match status" value="1"/>
</dbReference>
<dbReference type="InterPro" id="IPR001357">
    <property type="entry name" value="BRCT_dom"/>
</dbReference>
<dbReference type="Gene3D" id="3.40.50.1000">
    <property type="entry name" value="HAD superfamily/HAD-like"/>
    <property type="match status" value="1"/>
</dbReference>
<feature type="compositionally biased region" description="Low complexity" evidence="8">
    <location>
        <begin position="359"/>
        <end position="370"/>
    </location>
</feature>
<dbReference type="PROSITE" id="PS50969">
    <property type="entry name" value="FCP1"/>
    <property type="match status" value="1"/>
</dbReference>
<dbReference type="InterPro" id="IPR036420">
    <property type="entry name" value="BRCT_dom_sf"/>
</dbReference>
<dbReference type="Gene3D" id="3.40.50.10190">
    <property type="entry name" value="BRCT domain"/>
    <property type="match status" value="1"/>
</dbReference>
<dbReference type="Proteomes" id="UP000747399">
    <property type="component" value="Unassembled WGS sequence"/>
</dbReference>
<feature type="compositionally biased region" description="Basic residues" evidence="8">
    <location>
        <begin position="166"/>
        <end position="177"/>
    </location>
</feature>
<dbReference type="GO" id="GO:0005634">
    <property type="term" value="C:nucleus"/>
    <property type="evidence" value="ECO:0007669"/>
    <property type="project" value="UniProtKB-SubCell"/>
</dbReference>
<evidence type="ECO:0000256" key="1">
    <source>
        <dbReference type="ARBA" id="ARBA00004123"/>
    </source>
</evidence>
<feature type="region of interest" description="Disordered" evidence="8">
    <location>
        <begin position="1"/>
        <end position="217"/>
    </location>
</feature>
<dbReference type="EMBL" id="BNCO01000044">
    <property type="protein sequence ID" value="GIL61219.1"/>
    <property type="molecule type" value="Genomic_DNA"/>
</dbReference>
<keyword evidence="4" id="KW-0539">Nucleus</keyword>
<feature type="compositionally biased region" description="Gly residues" evidence="8">
    <location>
        <begin position="598"/>
        <end position="607"/>
    </location>
</feature>
<feature type="compositionally biased region" description="Low complexity" evidence="8">
    <location>
        <begin position="567"/>
        <end position="596"/>
    </location>
</feature>
<feature type="compositionally biased region" description="Acidic residues" evidence="8">
    <location>
        <begin position="7"/>
        <end position="16"/>
    </location>
</feature>
<evidence type="ECO:0000259" key="9">
    <source>
        <dbReference type="PROSITE" id="PS50172"/>
    </source>
</evidence>
<sequence>MPGPPLEEGELEDGEVHEDKHADLEESGEASGCDGEDDGGTLPADHNQHDQPPPLRATSGQLGTNASPLPPPPLVLQPPAGANVPAPSRTGGATSDGGGTHPPHSHQPGGPKGRPRTSGHEPNGNAGRSRFRAPDGQQTGPPDSLAQLQLPPHSPSRIPQPSPHAQHPHQQLHKHPPHPYGSGPGSASGLHSPPGSVPGCIGGAVPGSGPAAASGREDREVEELIGLLRELTRGCSFQEVMRSLESVCRDLKQAIKKLDKLFRRIKRRKGDSIEDYPDCFQFSRRILEGLTSINKFSATSAFHAAPLSSTEAARALFKAAMNYRHDILNGALKAELEDMVRNSKAFKCVLENRHRATTAPQAAMAAAPAATTPPAPSTATTGAATASTPMGSAQRPGTTDGGGSSTANEVTEPQAGVHGLGSSGVAAAGTDGEKQGQRRSRSPPPPLPPPPPSSLAHAAPGAEPMDTCEDGPTSATTAPPPPVDAPSPYAADGELEIAPGPPPDDDDQQQLLLMQRLASNNSAGGGGGGGRSTVARPGSNAGGGGGGGAAAGGFKLKIVVASTAGDLDAAAAAAAEVEASGATGDAAVAASAGPTSFPGGGQDGGGSSARARSPTPAGANSDHHRAAKRSRVSAEPEGVPPESTAAAGTSPLPGSQPAGEIRWQPKPQQQQQQSERPVPITLGCGMLPPPPESPVSEAGADSDGTRSEQQPQSAAALQGAPGAGVTDIHQQASQQPKLEPQEGQPPGAVSSSAAAIAAKIKPAGGSEGPGQQGGQTHASGGSHSDRERERERERGPREREGKERDRDRDRDREREKEKDSKDRDRGRDRDRDRDRSHRSRQDKDKDKDSKERDGREREREREKDRDHRSSAHRHRDRDSALPLPPPPPPPSDPSSQGTKPEPYEGPLAGTGPMGRCTVLPASSDDGTGALTAGAAGGGGGGGGSAATAAAAALSLLSRGKLVLVVDLDGVMADSCWDDQLDTAAAAALSRRAAVEAGMPDDRRELYRLPLEGSCLWLKLRPGVRAFLSRAHERFELWAHSRQGRPYADAVVELLDPSLALFGSRVVAQGELARRLLTALDARAPIATILDTPSACWMGDQLAPGLLPLPPYSYFTYRPACVPAADTTAGMGGKTAPALASATGMVGRSLLEVDRDECAERGMLAAALPLLDSLYNLVMTSYGSGTSTAAAAAAASTVANTASSCAGSAAAVKHGPDGAPAQLLLAGLEPWDVRAVLREQRQRVLAGAHITFSRVFSSGGGAGTGPQHPLWRLAEACGATVSPRCNEATTHVVALSAGTEKAIWAAQHGRFVVYPSWLEASCFLGRKVDESLFLV</sequence>
<feature type="domain" description="FCP1 homology" evidence="10">
    <location>
        <begin position="956"/>
        <end position="1141"/>
    </location>
</feature>
<organism evidence="11 12">
    <name type="scientific">Volvox africanus</name>
    <dbReference type="NCBI Taxonomy" id="51714"/>
    <lineage>
        <taxon>Eukaryota</taxon>
        <taxon>Viridiplantae</taxon>
        <taxon>Chlorophyta</taxon>
        <taxon>core chlorophytes</taxon>
        <taxon>Chlorophyceae</taxon>
        <taxon>CS clade</taxon>
        <taxon>Chlamydomonadales</taxon>
        <taxon>Volvocaceae</taxon>
        <taxon>Volvox</taxon>
    </lineage>
</organism>
<feature type="compositionally biased region" description="Low complexity" evidence="8">
    <location>
        <begin position="664"/>
        <end position="673"/>
    </location>
</feature>
<dbReference type="Pfam" id="PF03031">
    <property type="entry name" value="NIF"/>
    <property type="match status" value="1"/>
</dbReference>
<comment type="catalytic activity">
    <reaction evidence="6">
        <text>O-phospho-L-threonyl-[protein] + H2O = L-threonyl-[protein] + phosphate</text>
        <dbReference type="Rhea" id="RHEA:47004"/>
        <dbReference type="Rhea" id="RHEA-COMP:11060"/>
        <dbReference type="Rhea" id="RHEA-COMP:11605"/>
        <dbReference type="ChEBI" id="CHEBI:15377"/>
        <dbReference type="ChEBI" id="CHEBI:30013"/>
        <dbReference type="ChEBI" id="CHEBI:43474"/>
        <dbReference type="ChEBI" id="CHEBI:61977"/>
        <dbReference type="EC" id="3.1.3.16"/>
    </reaction>
</comment>
<evidence type="ECO:0000256" key="2">
    <source>
        <dbReference type="ARBA" id="ARBA00013081"/>
    </source>
</evidence>
<dbReference type="Pfam" id="PF00533">
    <property type="entry name" value="BRCT"/>
    <property type="match status" value="1"/>
</dbReference>
<evidence type="ECO:0000256" key="4">
    <source>
        <dbReference type="ARBA" id="ARBA00023242"/>
    </source>
</evidence>
<dbReference type="InterPro" id="IPR004274">
    <property type="entry name" value="FCP1_dom"/>
</dbReference>
<comment type="catalytic activity">
    <reaction evidence="5">
        <text>O-phospho-L-seryl-[protein] + H2O = L-seryl-[protein] + phosphate</text>
        <dbReference type="Rhea" id="RHEA:20629"/>
        <dbReference type="Rhea" id="RHEA-COMP:9863"/>
        <dbReference type="Rhea" id="RHEA-COMP:11604"/>
        <dbReference type="ChEBI" id="CHEBI:15377"/>
        <dbReference type="ChEBI" id="CHEBI:29999"/>
        <dbReference type="ChEBI" id="CHEBI:43474"/>
        <dbReference type="ChEBI" id="CHEBI:83421"/>
        <dbReference type="EC" id="3.1.3.16"/>
    </reaction>
</comment>
<dbReference type="InterPro" id="IPR039189">
    <property type="entry name" value="Fcp1"/>
</dbReference>
<keyword evidence="7" id="KW-0175">Coiled coil</keyword>